<evidence type="ECO:0000256" key="8">
    <source>
        <dbReference type="SAM" id="Phobius"/>
    </source>
</evidence>
<feature type="transmembrane region" description="Helical" evidence="8">
    <location>
        <begin position="44"/>
        <end position="63"/>
    </location>
</feature>
<dbReference type="AlphaFoldDB" id="A0A8J3EY17"/>
<feature type="transmembrane region" description="Helical" evidence="8">
    <location>
        <begin position="12"/>
        <end position="32"/>
    </location>
</feature>
<feature type="transmembrane region" description="Helical" evidence="8">
    <location>
        <begin position="191"/>
        <end position="208"/>
    </location>
</feature>
<evidence type="ECO:0000313" key="10">
    <source>
        <dbReference type="Proteomes" id="UP000626244"/>
    </source>
</evidence>
<evidence type="ECO:0000256" key="2">
    <source>
        <dbReference type="ARBA" id="ARBA00007998"/>
    </source>
</evidence>
<protein>
    <submittedName>
        <fullName evidence="9">Germination protein GerB</fullName>
    </submittedName>
</protein>
<keyword evidence="3" id="KW-0813">Transport</keyword>
<evidence type="ECO:0000256" key="3">
    <source>
        <dbReference type="ARBA" id="ARBA00022448"/>
    </source>
</evidence>
<dbReference type="Proteomes" id="UP000626244">
    <property type="component" value="Unassembled WGS sequence"/>
</dbReference>
<evidence type="ECO:0000313" key="9">
    <source>
        <dbReference type="EMBL" id="GGI15575.1"/>
    </source>
</evidence>
<dbReference type="GO" id="GO:0009847">
    <property type="term" value="P:spore germination"/>
    <property type="evidence" value="ECO:0007669"/>
    <property type="project" value="InterPro"/>
</dbReference>
<keyword evidence="6 8" id="KW-1133">Transmembrane helix</keyword>
<dbReference type="PANTHER" id="PTHR34975:SF2">
    <property type="entry name" value="SPORE GERMINATION PROTEIN A2"/>
    <property type="match status" value="1"/>
</dbReference>
<evidence type="ECO:0000256" key="7">
    <source>
        <dbReference type="ARBA" id="ARBA00023136"/>
    </source>
</evidence>
<keyword evidence="10" id="KW-1185">Reference proteome</keyword>
<evidence type="ECO:0000256" key="1">
    <source>
        <dbReference type="ARBA" id="ARBA00004141"/>
    </source>
</evidence>
<keyword evidence="4" id="KW-0309">Germination</keyword>
<accession>A0A8J3EY17</accession>
<comment type="caution">
    <text evidence="9">The sequence shown here is derived from an EMBL/GenBank/DDBJ whole genome shotgun (WGS) entry which is preliminary data.</text>
</comment>
<sequence length="364" mass="41847">MNHPIGVQEKVSPFFAFFLIHSAQTGIGMLGFQNKVAGDVGYDAWIVCILSGISINIIIFLIYKMLKDKNDLINLHNHSFGSFIGTILTLAFSTYLILSALIVFRTYLDILQIWVFPTFATWYLGLFFIIAIYYTVVSGFRVVTGICFWGMVIPSLLLVSLGFPLKYSALENIMPIFDHSLTSMFKGIKDLTLNFMGFESILIYYPFIKKPDKSHKWAQIGSIFTMVLYAVIMVISYMYFNEEQMLHALWATLNMTKIISFPILERFEYVVIFTWFLVVLPTVCLPVWSVGRSLEILFNVKPKNSLLIVSIIIYSSVFFIKGRISINMLNQLVGTLGLYFIYIYIPFLFVINYIKSKIQRHFSS</sequence>
<organism evidence="9 10">
    <name type="scientific">Gottfriedia solisilvae</name>
    <dbReference type="NCBI Taxonomy" id="1516104"/>
    <lineage>
        <taxon>Bacteria</taxon>
        <taxon>Bacillati</taxon>
        <taxon>Bacillota</taxon>
        <taxon>Bacilli</taxon>
        <taxon>Bacillales</taxon>
        <taxon>Bacillaceae</taxon>
        <taxon>Gottfriedia</taxon>
    </lineage>
</organism>
<feature type="transmembrane region" description="Helical" evidence="8">
    <location>
        <begin position="332"/>
        <end position="354"/>
    </location>
</feature>
<dbReference type="InterPro" id="IPR004761">
    <property type="entry name" value="Spore_GerAB"/>
</dbReference>
<feature type="transmembrane region" description="Helical" evidence="8">
    <location>
        <begin position="146"/>
        <end position="165"/>
    </location>
</feature>
<keyword evidence="7 8" id="KW-0472">Membrane</keyword>
<dbReference type="Pfam" id="PF03845">
    <property type="entry name" value="Spore_permease"/>
    <property type="match status" value="1"/>
</dbReference>
<feature type="transmembrane region" description="Helical" evidence="8">
    <location>
        <begin position="303"/>
        <end position="320"/>
    </location>
</feature>
<dbReference type="PANTHER" id="PTHR34975">
    <property type="entry name" value="SPORE GERMINATION PROTEIN A2"/>
    <property type="match status" value="1"/>
</dbReference>
<feature type="transmembrane region" description="Helical" evidence="8">
    <location>
        <begin position="269"/>
        <end position="291"/>
    </location>
</feature>
<feature type="transmembrane region" description="Helical" evidence="8">
    <location>
        <begin position="110"/>
        <end position="134"/>
    </location>
</feature>
<name>A0A8J3EY17_9BACI</name>
<evidence type="ECO:0000256" key="6">
    <source>
        <dbReference type="ARBA" id="ARBA00022989"/>
    </source>
</evidence>
<feature type="transmembrane region" description="Helical" evidence="8">
    <location>
        <begin position="220"/>
        <end position="240"/>
    </location>
</feature>
<gene>
    <name evidence="9" type="ORF">GCM10007380_28670</name>
</gene>
<reference evidence="10" key="1">
    <citation type="journal article" date="2019" name="Int. J. Syst. Evol. Microbiol.">
        <title>The Global Catalogue of Microorganisms (GCM) 10K type strain sequencing project: providing services to taxonomists for standard genome sequencing and annotation.</title>
        <authorList>
            <consortium name="The Broad Institute Genomics Platform"/>
            <consortium name="The Broad Institute Genome Sequencing Center for Infectious Disease"/>
            <person name="Wu L."/>
            <person name="Ma J."/>
        </authorList>
    </citation>
    <scope>NUCLEOTIDE SEQUENCE [LARGE SCALE GENOMIC DNA]</scope>
    <source>
        <strain evidence="10">CGMCC 1.14993</strain>
    </source>
</reference>
<evidence type="ECO:0000256" key="4">
    <source>
        <dbReference type="ARBA" id="ARBA00022544"/>
    </source>
</evidence>
<evidence type="ECO:0000256" key="5">
    <source>
        <dbReference type="ARBA" id="ARBA00022692"/>
    </source>
</evidence>
<comment type="subcellular location">
    <subcellularLocation>
        <location evidence="1">Membrane</location>
        <topology evidence="1">Multi-pass membrane protein</topology>
    </subcellularLocation>
</comment>
<dbReference type="RefSeq" id="WP_142283079.1">
    <property type="nucleotide sequence ID" value="NZ_BMHB01000001.1"/>
</dbReference>
<proteinExistence type="inferred from homology"/>
<dbReference type="GO" id="GO:0016020">
    <property type="term" value="C:membrane"/>
    <property type="evidence" value="ECO:0007669"/>
    <property type="project" value="UniProtKB-SubCell"/>
</dbReference>
<dbReference type="EMBL" id="BMHB01000001">
    <property type="protein sequence ID" value="GGI15575.1"/>
    <property type="molecule type" value="Genomic_DNA"/>
</dbReference>
<comment type="similarity">
    <text evidence="2">Belongs to the amino acid-polyamine-organocation (APC) superfamily. Spore germination protein (SGP) (TC 2.A.3.9) family.</text>
</comment>
<dbReference type="NCBIfam" id="TIGR00912">
    <property type="entry name" value="2A0309"/>
    <property type="match status" value="1"/>
</dbReference>
<keyword evidence="5 8" id="KW-0812">Transmembrane</keyword>
<dbReference type="OrthoDB" id="2380240at2"/>
<feature type="transmembrane region" description="Helical" evidence="8">
    <location>
        <begin position="83"/>
        <end position="104"/>
    </location>
</feature>